<keyword evidence="7" id="KW-0472">Membrane</keyword>
<sequence>MKFWKKNKLIIIIICLCIGFFALIGYTSKRSNINFAGNGVGVILNPIQELFYKVNSKIKNTVSFAFNFSKVKDQNEELKKENAKLKNSIIDYENIKKENKRLRKMVNYENENDKYKYIGCSVLGIAGNSYLDGYIINKGTNDGISKRMVAITSEGLVGQVTSVGSNWSIIQTLGNENISVAGFNQRSQEANGIVKGYKDDSNNVLAKMETSNLEADIKEGDTILTSGLGQIYPKGILIGKITKIIEDKGQFVKYGIIKPAINMSKLEEVFIVVPKDKRQVKY</sequence>
<evidence type="ECO:0000256" key="1">
    <source>
        <dbReference type="ARBA" id="ARBA00009369"/>
    </source>
</evidence>
<organism evidence="9 10">
    <name type="scientific">Hathewaya limosa</name>
    <name type="common">Clostridium limosum</name>
    <dbReference type="NCBI Taxonomy" id="1536"/>
    <lineage>
        <taxon>Bacteria</taxon>
        <taxon>Bacillati</taxon>
        <taxon>Bacillota</taxon>
        <taxon>Clostridia</taxon>
        <taxon>Eubacteriales</taxon>
        <taxon>Clostridiaceae</taxon>
        <taxon>Hathewaya</taxon>
    </lineage>
</organism>
<dbReference type="Gene3D" id="2.40.10.350">
    <property type="entry name" value="Rod shape-determining protein MreC, domain 2"/>
    <property type="match status" value="1"/>
</dbReference>
<keyword evidence="7" id="KW-1133">Transmembrane helix</keyword>
<accession>A0ABU0JTG4</accession>
<dbReference type="Pfam" id="PF04085">
    <property type="entry name" value="MreC"/>
    <property type="match status" value="1"/>
</dbReference>
<comment type="caution">
    <text evidence="9">The sequence shown here is derived from an EMBL/GenBank/DDBJ whole genome shotgun (WGS) entry which is preliminary data.</text>
</comment>
<gene>
    <name evidence="9" type="ORF">QOZ93_001257</name>
</gene>
<evidence type="ECO:0000256" key="6">
    <source>
        <dbReference type="SAM" id="Coils"/>
    </source>
</evidence>
<name>A0ABU0JTG4_HATLI</name>
<dbReference type="InterPro" id="IPR042177">
    <property type="entry name" value="Cell/Rod_1"/>
</dbReference>
<dbReference type="Proteomes" id="UP001224418">
    <property type="component" value="Unassembled WGS sequence"/>
</dbReference>
<feature type="domain" description="Rod shape-determining protein MreC beta-barrel core" evidence="8">
    <location>
        <begin position="124"/>
        <end position="272"/>
    </location>
</feature>
<keyword evidence="7" id="KW-0812">Transmembrane</keyword>
<dbReference type="PANTHER" id="PTHR34138">
    <property type="entry name" value="CELL SHAPE-DETERMINING PROTEIN MREC"/>
    <property type="match status" value="1"/>
</dbReference>
<comment type="similarity">
    <text evidence="1 5">Belongs to the MreC family.</text>
</comment>
<evidence type="ECO:0000313" key="9">
    <source>
        <dbReference type="EMBL" id="MDQ0479516.1"/>
    </source>
</evidence>
<proteinExistence type="inferred from homology"/>
<evidence type="ECO:0000313" key="10">
    <source>
        <dbReference type="Proteomes" id="UP001224418"/>
    </source>
</evidence>
<dbReference type="Gene3D" id="2.40.10.340">
    <property type="entry name" value="Rod shape-determining protein MreC, domain 1"/>
    <property type="match status" value="1"/>
</dbReference>
<evidence type="ECO:0000256" key="7">
    <source>
        <dbReference type="SAM" id="Phobius"/>
    </source>
</evidence>
<evidence type="ECO:0000256" key="4">
    <source>
        <dbReference type="ARBA" id="ARBA00032089"/>
    </source>
</evidence>
<keyword evidence="10" id="KW-1185">Reference proteome</keyword>
<evidence type="ECO:0000256" key="2">
    <source>
        <dbReference type="ARBA" id="ARBA00013855"/>
    </source>
</evidence>
<dbReference type="InterPro" id="IPR055342">
    <property type="entry name" value="MreC_beta-barrel_core"/>
</dbReference>
<dbReference type="PIRSF" id="PIRSF038471">
    <property type="entry name" value="MreC"/>
    <property type="match status" value="1"/>
</dbReference>
<dbReference type="PANTHER" id="PTHR34138:SF1">
    <property type="entry name" value="CELL SHAPE-DETERMINING PROTEIN MREC"/>
    <property type="match status" value="1"/>
</dbReference>
<dbReference type="EMBL" id="JAUSWN010000009">
    <property type="protein sequence ID" value="MDQ0479516.1"/>
    <property type="molecule type" value="Genomic_DNA"/>
</dbReference>
<keyword evidence="3 5" id="KW-0133">Cell shape</keyword>
<feature type="transmembrane region" description="Helical" evidence="7">
    <location>
        <begin position="9"/>
        <end position="26"/>
    </location>
</feature>
<evidence type="ECO:0000259" key="8">
    <source>
        <dbReference type="Pfam" id="PF04085"/>
    </source>
</evidence>
<dbReference type="InterPro" id="IPR042175">
    <property type="entry name" value="Cell/Rod_MreC_2"/>
</dbReference>
<comment type="function">
    <text evidence="5">Involved in formation and maintenance of cell shape.</text>
</comment>
<reference evidence="9 10" key="1">
    <citation type="submission" date="2023-07" db="EMBL/GenBank/DDBJ databases">
        <title>Genomic Encyclopedia of Type Strains, Phase IV (KMG-IV): sequencing the most valuable type-strain genomes for metagenomic binning, comparative biology and taxonomic classification.</title>
        <authorList>
            <person name="Goeker M."/>
        </authorList>
    </citation>
    <scope>NUCLEOTIDE SEQUENCE [LARGE SCALE GENOMIC DNA]</scope>
    <source>
        <strain evidence="9 10">DSM 1400</strain>
    </source>
</reference>
<evidence type="ECO:0000256" key="3">
    <source>
        <dbReference type="ARBA" id="ARBA00022960"/>
    </source>
</evidence>
<feature type="coiled-coil region" evidence="6">
    <location>
        <begin position="68"/>
        <end position="112"/>
    </location>
</feature>
<keyword evidence="6" id="KW-0175">Coiled coil</keyword>
<dbReference type="InterPro" id="IPR007221">
    <property type="entry name" value="MreC"/>
</dbReference>
<dbReference type="NCBIfam" id="TIGR00219">
    <property type="entry name" value="mreC"/>
    <property type="match status" value="1"/>
</dbReference>
<evidence type="ECO:0000256" key="5">
    <source>
        <dbReference type="PIRNR" id="PIRNR038471"/>
    </source>
</evidence>
<protein>
    <recommendedName>
        <fullName evidence="2 5">Cell shape-determining protein MreC</fullName>
    </recommendedName>
    <alternativeName>
        <fullName evidence="4 5">Cell shape protein MreC</fullName>
    </alternativeName>
</protein>
<dbReference type="RefSeq" id="WP_307355541.1">
    <property type="nucleotide sequence ID" value="NZ_BAAACJ010000033.1"/>
</dbReference>